<organism evidence="5 6">
    <name type="scientific">Allorhizobium taibaishanense</name>
    <dbReference type="NCBI Taxonomy" id="887144"/>
    <lineage>
        <taxon>Bacteria</taxon>
        <taxon>Pseudomonadati</taxon>
        <taxon>Pseudomonadota</taxon>
        <taxon>Alphaproteobacteria</taxon>
        <taxon>Hyphomicrobiales</taxon>
        <taxon>Rhizobiaceae</taxon>
        <taxon>Rhizobium/Agrobacterium group</taxon>
        <taxon>Allorhizobium</taxon>
    </lineage>
</organism>
<accession>A0A1Q9A350</accession>
<reference evidence="4 7" key="2">
    <citation type="submission" date="2020-08" db="EMBL/GenBank/DDBJ databases">
        <title>Genomic Encyclopedia of Type Strains, Phase IV (KMG-IV): sequencing the most valuable type-strain genomes for metagenomic binning, comparative biology and taxonomic classification.</title>
        <authorList>
            <person name="Goeker M."/>
        </authorList>
    </citation>
    <scope>NUCLEOTIDE SEQUENCE [LARGE SCALE GENOMIC DNA]</scope>
    <source>
        <strain evidence="4 7">DSM 100021</strain>
    </source>
</reference>
<sequence length="261" mass="28447">MRDIFEGLTPELSDPDPVRRAQIQMKKPLPKRFYTDVTVAPDDGGHAVLLDGKTVKTPARHALVLPSVALAQLVAAEWRAQAELIDPGTMPVTRLVNTALDAVSGNVEDVVADLLRFCGNDMLCYRADTPQELVERQAKAWDPVLAWLETTHGARLLVTSGIIHQAQPQAAIDAFGQALASYRDGVSLACLHVMTTLTGSPVLALALADGHLSLQQCWALAHLDEDWTEEHWGSDDEAQARRAARFIDMQAAYNVLRALSA</sequence>
<evidence type="ECO:0000313" key="6">
    <source>
        <dbReference type="Proteomes" id="UP000185598"/>
    </source>
</evidence>
<dbReference type="InterPro" id="IPR011419">
    <property type="entry name" value="ATP12_ATP_synth-F1-assembly"/>
</dbReference>
<comment type="similarity">
    <text evidence="1">Belongs to the ATP12 family.</text>
</comment>
<evidence type="ECO:0000313" key="7">
    <source>
        <dbReference type="Proteomes" id="UP000544107"/>
    </source>
</evidence>
<dbReference type="EMBL" id="JACIED010000001">
    <property type="protein sequence ID" value="MBB4005989.1"/>
    <property type="molecule type" value="Genomic_DNA"/>
</dbReference>
<dbReference type="Proteomes" id="UP000544107">
    <property type="component" value="Unassembled WGS sequence"/>
</dbReference>
<dbReference type="RefSeq" id="WP_075614805.1">
    <property type="nucleotide sequence ID" value="NZ_JACIED010000001.1"/>
</dbReference>
<dbReference type="Gene3D" id="1.10.3580.10">
    <property type="entry name" value="ATP12 ATPase"/>
    <property type="match status" value="1"/>
</dbReference>
<dbReference type="EMBL" id="MKIN01000022">
    <property type="protein sequence ID" value="OLP49014.1"/>
    <property type="molecule type" value="Genomic_DNA"/>
</dbReference>
<dbReference type="Gene3D" id="3.30.2180.10">
    <property type="entry name" value="ATP12-like"/>
    <property type="match status" value="1"/>
</dbReference>
<evidence type="ECO:0000256" key="3">
    <source>
        <dbReference type="ARBA" id="ARBA00023186"/>
    </source>
</evidence>
<dbReference type="AlphaFoldDB" id="A0A1Q9A350"/>
<dbReference type="GO" id="GO:0043461">
    <property type="term" value="P:proton-transporting ATP synthase complex assembly"/>
    <property type="evidence" value="ECO:0007669"/>
    <property type="project" value="InterPro"/>
</dbReference>
<dbReference type="STRING" id="887144.BJF91_18025"/>
<dbReference type="PANTHER" id="PTHR21013:SF10">
    <property type="entry name" value="ATP SYNTHASE MITOCHONDRIAL F1 COMPLEX ASSEMBLY FACTOR 2"/>
    <property type="match status" value="1"/>
</dbReference>
<dbReference type="InterPro" id="IPR042272">
    <property type="entry name" value="ATP12_ATP_synth-F1-assembly_N"/>
</dbReference>
<evidence type="ECO:0000313" key="4">
    <source>
        <dbReference type="EMBL" id="MBB4005989.1"/>
    </source>
</evidence>
<evidence type="ECO:0000256" key="2">
    <source>
        <dbReference type="ARBA" id="ARBA00022946"/>
    </source>
</evidence>
<dbReference type="Pfam" id="PF07542">
    <property type="entry name" value="ATP12"/>
    <property type="match status" value="1"/>
</dbReference>
<dbReference type="Proteomes" id="UP000185598">
    <property type="component" value="Unassembled WGS sequence"/>
</dbReference>
<evidence type="ECO:0000256" key="1">
    <source>
        <dbReference type="ARBA" id="ARBA00008231"/>
    </source>
</evidence>
<dbReference type="SUPFAM" id="SSF160909">
    <property type="entry name" value="ATP12-like"/>
    <property type="match status" value="1"/>
</dbReference>
<keyword evidence="6" id="KW-1185">Reference proteome</keyword>
<comment type="caution">
    <text evidence="5">The sequence shown here is derived from an EMBL/GenBank/DDBJ whole genome shotgun (WGS) entry which is preliminary data.</text>
</comment>
<keyword evidence="2" id="KW-0809">Transit peptide</keyword>
<name>A0A1Q9A350_9HYPH</name>
<dbReference type="InterPro" id="IPR023335">
    <property type="entry name" value="ATP12_ortho_dom_sf"/>
</dbReference>
<proteinExistence type="inferred from homology"/>
<evidence type="ECO:0000313" key="5">
    <source>
        <dbReference type="EMBL" id="OLP49014.1"/>
    </source>
</evidence>
<protein>
    <submittedName>
        <fullName evidence="4 5">ATPase</fullName>
    </submittedName>
</protein>
<dbReference type="PANTHER" id="PTHR21013">
    <property type="entry name" value="ATP SYNTHASE MITOCHONDRIAL F1 COMPLEX ASSEMBLY FACTOR 2/ATP12 PROTEIN, MITOCHONDRIAL PRECURSOR"/>
    <property type="match status" value="1"/>
</dbReference>
<gene>
    <name evidence="5" type="ORF">BJF91_18025</name>
    <name evidence="4" type="ORF">GGQ71_000225</name>
</gene>
<reference evidence="5 6" key="1">
    <citation type="submission" date="2016-09" db="EMBL/GenBank/DDBJ databases">
        <title>Rhizobium oryziradicis sp. nov., isolated from the root of rice.</title>
        <authorList>
            <person name="Zhao J."/>
            <person name="Zhang X."/>
        </authorList>
    </citation>
    <scope>NUCLEOTIDE SEQUENCE [LARGE SCALE GENOMIC DNA]</scope>
    <source>
        <strain evidence="5 6">14971</strain>
    </source>
</reference>
<dbReference type="OrthoDB" id="9797825at2"/>
<keyword evidence="3" id="KW-0143">Chaperone</keyword>